<name>A0A2G9Z195_9BACT</name>
<dbReference type="SUPFAM" id="SSF51445">
    <property type="entry name" value="(Trans)glycosidases"/>
    <property type="match status" value="1"/>
</dbReference>
<organism evidence="1 2">
    <name type="scientific">Candidatus Nealsonbacteria bacterium CG23_combo_of_CG06-09_8_20_14_all_37_18</name>
    <dbReference type="NCBI Taxonomy" id="1974720"/>
    <lineage>
        <taxon>Bacteria</taxon>
        <taxon>Candidatus Nealsoniibacteriota</taxon>
    </lineage>
</organism>
<dbReference type="EMBL" id="PCRQ01000017">
    <property type="protein sequence ID" value="PIP24481.1"/>
    <property type="molecule type" value="Genomic_DNA"/>
</dbReference>
<reference evidence="1 2" key="1">
    <citation type="submission" date="2017-09" db="EMBL/GenBank/DDBJ databases">
        <title>Depth-based differentiation of microbial function through sediment-hosted aquifers and enrichment of novel symbionts in the deep terrestrial subsurface.</title>
        <authorList>
            <person name="Probst A.J."/>
            <person name="Ladd B."/>
            <person name="Jarett J.K."/>
            <person name="Geller-Mcgrath D.E."/>
            <person name="Sieber C.M."/>
            <person name="Emerson J.B."/>
            <person name="Anantharaman K."/>
            <person name="Thomas B.C."/>
            <person name="Malmstrom R."/>
            <person name="Stieglmeier M."/>
            <person name="Klingl A."/>
            <person name="Woyke T."/>
            <person name="Ryan C.M."/>
            <person name="Banfield J.F."/>
        </authorList>
    </citation>
    <scope>NUCLEOTIDE SEQUENCE [LARGE SCALE GENOMIC DNA]</scope>
    <source>
        <strain evidence="1">CG23_combo_of_CG06-09_8_20_14_all_37_18</strain>
    </source>
</reference>
<comment type="caution">
    <text evidence="1">The sequence shown here is derived from an EMBL/GenBank/DDBJ whole genome shotgun (WGS) entry which is preliminary data.</text>
</comment>
<protein>
    <submittedName>
        <fullName evidence="1">Uncharacterized protein</fullName>
    </submittedName>
</protein>
<gene>
    <name evidence="1" type="ORF">COX35_00520</name>
</gene>
<evidence type="ECO:0000313" key="2">
    <source>
        <dbReference type="Proteomes" id="UP000229952"/>
    </source>
</evidence>
<dbReference type="Proteomes" id="UP000229952">
    <property type="component" value="Unassembled WGS sequence"/>
</dbReference>
<evidence type="ECO:0000313" key="1">
    <source>
        <dbReference type="EMBL" id="PIP24481.1"/>
    </source>
</evidence>
<dbReference type="InterPro" id="IPR017853">
    <property type="entry name" value="GH"/>
</dbReference>
<dbReference type="Gene3D" id="3.20.20.80">
    <property type="entry name" value="Glycosidases"/>
    <property type="match status" value="1"/>
</dbReference>
<proteinExistence type="predicted"/>
<accession>A0A2G9Z195</accession>
<dbReference type="AlphaFoldDB" id="A0A2G9Z195"/>
<sequence>MLILKKIIKSVKWTLLTLLIAAAFLLAYFNFPVKKSNEKAELGVTFSSRYAQDIQVDWRANFIALLDDLGVRKIRIPVYWDLVEKNPGEYDFSQVDWQLQEAGKRQAEIILVVGQKVPRWPECAIPVWAQNDNQIRKTRLLKFINTVVERYKNEPAVEFWQVENEPFLKFGICPPLDVQLLDSEIGLVRLLDPRRKIIVTDSGELSLWIEAAKRADVFGTTMYRTIWKEGVGYFNYPIGPRFFHLKKWLAEIFTDQENFIVIELQAEPWISGSTTERPLEEQFQSMNAEKLKENVDFARKVGFPEVYLWGVEWWYWLKVEKNHPELWNQAKELWSQ</sequence>